<dbReference type="InterPro" id="IPR011528">
    <property type="entry name" value="NERD"/>
</dbReference>
<dbReference type="Proteomes" id="UP000718793">
    <property type="component" value="Unassembled WGS sequence"/>
</dbReference>
<proteinExistence type="predicted"/>
<reference evidence="3" key="1">
    <citation type="submission" date="2021-06" db="EMBL/GenBank/DDBJ databases">
        <title>Novel Mycoplasma species detected in California sea lions (Zalophus californianus) from the USA.</title>
        <authorList>
            <person name="Volokhov D.V."/>
            <person name="Furtak V.A."/>
            <person name="Zagorodnyaya T.A."/>
        </authorList>
    </citation>
    <scope>NUCLEOTIDE SEQUENCE [LARGE SCALE GENOMIC DNA]</scope>
    <source>
        <strain evidence="3">CSL 5346</strain>
    </source>
</reference>
<dbReference type="EMBL" id="JAHMHH010000001">
    <property type="protein sequence ID" value="MBU4692353.1"/>
    <property type="molecule type" value="Genomic_DNA"/>
</dbReference>
<organism evidence="3 4">
    <name type="scientific">Mycoplasma zalophi</name>
    <dbReference type="NCBI Taxonomy" id="191287"/>
    <lineage>
        <taxon>Bacteria</taxon>
        <taxon>Bacillati</taxon>
        <taxon>Mycoplasmatota</taxon>
        <taxon>Mollicutes</taxon>
        <taxon>Mycoplasmataceae</taxon>
        <taxon>Mycoplasma</taxon>
    </lineage>
</organism>
<protein>
    <submittedName>
        <fullName evidence="3">NERD domain-containing protein</fullName>
    </submittedName>
</protein>
<evidence type="ECO:0000256" key="1">
    <source>
        <dbReference type="SAM" id="Phobius"/>
    </source>
</evidence>
<evidence type="ECO:0000313" key="4">
    <source>
        <dbReference type="Proteomes" id="UP000718793"/>
    </source>
</evidence>
<dbReference type="Pfam" id="PF08378">
    <property type="entry name" value="NERD"/>
    <property type="match status" value="1"/>
</dbReference>
<evidence type="ECO:0000259" key="2">
    <source>
        <dbReference type="PROSITE" id="PS50965"/>
    </source>
</evidence>
<name>A0ABS6DQ18_9MOLU</name>
<comment type="caution">
    <text evidence="3">The sequence shown here is derived from an EMBL/GenBank/DDBJ whole genome shotgun (WGS) entry which is preliminary data.</text>
</comment>
<feature type="domain" description="NERD" evidence="2">
    <location>
        <begin position="40"/>
        <end position="157"/>
    </location>
</feature>
<feature type="transmembrane region" description="Helical" evidence="1">
    <location>
        <begin position="7"/>
        <end position="28"/>
    </location>
</feature>
<keyword evidence="1" id="KW-0472">Membrane</keyword>
<dbReference type="PROSITE" id="PS50965">
    <property type="entry name" value="NERD"/>
    <property type="match status" value="1"/>
</dbReference>
<gene>
    <name evidence="3" type="ORF">KQ875_01930</name>
</gene>
<keyword evidence="1" id="KW-0812">Transmembrane</keyword>
<keyword evidence="4" id="KW-1185">Reference proteome</keyword>
<keyword evidence="1" id="KW-1133">Transmembrane helix</keyword>
<dbReference type="RefSeq" id="WP_216488830.1">
    <property type="nucleotide sequence ID" value="NZ_JAHMHH010000001.1"/>
</dbReference>
<sequence length="223" mass="26207">MEKTIKTGLIISMVLLLIILVAVIYKVIVYKINAKNKKGRGKKFEQEFSLDIAKWAQENNFFYIEPSLYKNNNKLFEVDGIIVNEKGIFVIETKSITGNIEGDYNDKTWYKVFKNTKYEIPNVISQNVRHIKHIEEIFSNLEINLYSILVFEDFNKTIKIINNPEWNLITKDTIFTSDLMKFIQNTDSTLNQHTVNTVYNTLSSLRTNSTKDKVKFKSYRYKF</sequence>
<accession>A0ABS6DQ18</accession>
<evidence type="ECO:0000313" key="3">
    <source>
        <dbReference type="EMBL" id="MBU4692353.1"/>
    </source>
</evidence>